<organism evidence="1">
    <name type="scientific">uncultured Caudovirales phage</name>
    <dbReference type="NCBI Taxonomy" id="2100421"/>
    <lineage>
        <taxon>Viruses</taxon>
        <taxon>Duplodnaviria</taxon>
        <taxon>Heunggongvirae</taxon>
        <taxon>Uroviricota</taxon>
        <taxon>Caudoviricetes</taxon>
        <taxon>Peduoviridae</taxon>
        <taxon>Maltschvirus</taxon>
        <taxon>Maltschvirus maltsch</taxon>
    </lineage>
</organism>
<protein>
    <submittedName>
        <fullName evidence="1">Uncharacterized protein</fullName>
    </submittedName>
</protein>
<reference evidence="1" key="1">
    <citation type="submission" date="2020-04" db="EMBL/GenBank/DDBJ databases">
        <authorList>
            <person name="Chiriac C."/>
            <person name="Salcher M."/>
            <person name="Ghai R."/>
            <person name="Kavagutti S V."/>
        </authorList>
    </citation>
    <scope>NUCLEOTIDE SEQUENCE</scope>
</reference>
<evidence type="ECO:0000313" key="1">
    <source>
        <dbReference type="EMBL" id="CAB4124324.1"/>
    </source>
</evidence>
<name>A0A6J5KPN5_9CAUD</name>
<gene>
    <name evidence="1" type="ORF">UFOVP49_162</name>
</gene>
<dbReference type="EMBL" id="LR796178">
    <property type="protein sequence ID" value="CAB4124324.1"/>
    <property type="molecule type" value="Genomic_DNA"/>
</dbReference>
<proteinExistence type="predicted"/>
<sequence length="82" mass="9387">MNNFDVEQGILDCWHITDDLKILAEGVLDGNLNNDDVANVLIGLQALYQLKFDKLFQTHEANIRNQPNTFEFGLGRGRYDTF</sequence>
<accession>A0A6J5KPN5</accession>